<sequence>REMLRDGIISATVSQQPDVQGALPLQILYDLLVFGTAPQRKRYFTQLDIHIPQNT</sequence>
<dbReference type="SUPFAM" id="SSF53822">
    <property type="entry name" value="Periplasmic binding protein-like I"/>
    <property type="match status" value="1"/>
</dbReference>
<dbReference type="AlphaFoldDB" id="A0A8J6MDJ8"/>
<dbReference type="Gene3D" id="3.40.50.2300">
    <property type="match status" value="2"/>
</dbReference>
<evidence type="ECO:0000313" key="1">
    <source>
        <dbReference type="EMBL" id="MBC5737676.1"/>
    </source>
</evidence>
<dbReference type="Proteomes" id="UP000607645">
    <property type="component" value="Unassembled WGS sequence"/>
</dbReference>
<evidence type="ECO:0000313" key="2">
    <source>
        <dbReference type="Proteomes" id="UP000607645"/>
    </source>
</evidence>
<dbReference type="EMBL" id="JACOPQ010000008">
    <property type="protein sequence ID" value="MBC5737676.1"/>
    <property type="molecule type" value="Genomic_DNA"/>
</dbReference>
<gene>
    <name evidence="1" type="ORF">H8S62_11740</name>
</gene>
<protein>
    <submittedName>
        <fullName evidence="1">LacI family transcriptional regulator</fullName>
    </submittedName>
</protein>
<accession>A0A8J6MDJ8</accession>
<organism evidence="1 2">
    <name type="scientific">Lawsonibacter faecis</name>
    <dbReference type="NCBI Taxonomy" id="2763052"/>
    <lineage>
        <taxon>Bacteria</taxon>
        <taxon>Bacillati</taxon>
        <taxon>Bacillota</taxon>
        <taxon>Clostridia</taxon>
        <taxon>Eubacteriales</taxon>
        <taxon>Oscillospiraceae</taxon>
        <taxon>Lawsonibacter</taxon>
    </lineage>
</organism>
<feature type="non-terminal residue" evidence="1">
    <location>
        <position position="1"/>
    </location>
</feature>
<keyword evidence="2" id="KW-1185">Reference proteome</keyword>
<proteinExistence type="predicted"/>
<reference evidence="1" key="1">
    <citation type="submission" date="2020-08" db="EMBL/GenBank/DDBJ databases">
        <title>Genome public.</title>
        <authorList>
            <person name="Liu C."/>
            <person name="Sun Q."/>
        </authorList>
    </citation>
    <scope>NUCLEOTIDE SEQUENCE</scope>
    <source>
        <strain evidence="1">NSJ-52</strain>
    </source>
</reference>
<name>A0A8J6MDJ8_9FIRM</name>
<dbReference type="InterPro" id="IPR028082">
    <property type="entry name" value="Peripla_BP_I"/>
</dbReference>
<comment type="caution">
    <text evidence="1">The sequence shown here is derived from an EMBL/GenBank/DDBJ whole genome shotgun (WGS) entry which is preliminary data.</text>
</comment>